<accession>A0ABY7QNG8</accession>
<dbReference type="Proteomes" id="UP001210978">
    <property type="component" value="Chromosome"/>
</dbReference>
<dbReference type="RefSeq" id="WP_271148599.1">
    <property type="nucleotide sequence ID" value="NZ_CP115859.1"/>
</dbReference>
<proteinExistence type="predicted"/>
<dbReference type="GO" id="GO:0004519">
    <property type="term" value="F:endonuclease activity"/>
    <property type="evidence" value="ECO:0007669"/>
    <property type="project" value="UniProtKB-KW"/>
</dbReference>
<protein>
    <submittedName>
        <fullName evidence="2">HNH endonuclease signature motif containing protein</fullName>
    </submittedName>
</protein>
<dbReference type="SMART" id="SM00507">
    <property type="entry name" value="HNHc"/>
    <property type="match status" value="1"/>
</dbReference>
<gene>
    <name evidence="2" type="ORF">PFY12_14640</name>
</gene>
<keyword evidence="2" id="KW-0540">Nuclease</keyword>
<dbReference type="CDD" id="cd00085">
    <property type="entry name" value="HNHc"/>
    <property type="match status" value="1"/>
</dbReference>
<dbReference type="InterPro" id="IPR002711">
    <property type="entry name" value="HNH"/>
</dbReference>
<name>A0ABY7QNG8_9FLAO</name>
<keyword evidence="3" id="KW-1185">Reference proteome</keyword>
<evidence type="ECO:0000313" key="3">
    <source>
        <dbReference type="Proteomes" id="UP001210978"/>
    </source>
</evidence>
<keyword evidence="2" id="KW-0255">Endonuclease</keyword>
<sequence length="118" mass="14021">MKLSKSQREVIAQKYGGKCAYCGCELGKSFHADHIEPVRRNWWENTVMHPERETLENYNPSCASCNIQKNSYTLDQFRENIKQFVNSLNQYSTQYKFAKRYGLIKETEIEVKFYFETL</sequence>
<reference evidence="2 3" key="1">
    <citation type="submission" date="2023-01" db="EMBL/GenBank/DDBJ databases">
        <title>Complete genome of Chryseobacterium camelliae VAN22-5A.</title>
        <authorList>
            <person name="Zong G."/>
            <person name="Cao G."/>
        </authorList>
    </citation>
    <scope>NUCLEOTIDE SEQUENCE [LARGE SCALE GENOMIC DNA]</scope>
    <source>
        <strain evidence="2 3">VAN22-5A</strain>
    </source>
</reference>
<keyword evidence="2" id="KW-0378">Hydrolase</keyword>
<dbReference type="Gene3D" id="1.10.30.50">
    <property type="match status" value="1"/>
</dbReference>
<evidence type="ECO:0000313" key="2">
    <source>
        <dbReference type="EMBL" id="WBV60263.1"/>
    </source>
</evidence>
<dbReference type="EMBL" id="CP115859">
    <property type="protein sequence ID" value="WBV60263.1"/>
    <property type="molecule type" value="Genomic_DNA"/>
</dbReference>
<feature type="domain" description="HNH nuclease" evidence="1">
    <location>
        <begin position="6"/>
        <end position="67"/>
    </location>
</feature>
<dbReference type="Pfam" id="PF01844">
    <property type="entry name" value="HNH"/>
    <property type="match status" value="1"/>
</dbReference>
<dbReference type="InterPro" id="IPR003615">
    <property type="entry name" value="HNH_nuc"/>
</dbReference>
<organism evidence="2 3">
    <name type="scientific">Chryseobacterium camelliae</name>
    <dbReference type="NCBI Taxonomy" id="1265445"/>
    <lineage>
        <taxon>Bacteria</taxon>
        <taxon>Pseudomonadati</taxon>
        <taxon>Bacteroidota</taxon>
        <taxon>Flavobacteriia</taxon>
        <taxon>Flavobacteriales</taxon>
        <taxon>Weeksellaceae</taxon>
        <taxon>Chryseobacterium group</taxon>
        <taxon>Chryseobacterium</taxon>
    </lineage>
</organism>
<evidence type="ECO:0000259" key="1">
    <source>
        <dbReference type="SMART" id="SM00507"/>
    </source>
</evidence>